<accession>A0A2K1P579</accession>
<dbReference type="RefSeq" id="WP_103066135.1">
    <property type="nucleotide sequence ID" value="NZ_AZRL01000003.1"/>
</dbReference>
<protein>
    <submittedName>
        <fullName evidence="5">Peptide ABC transporter ATP-binding protein</fullName>
    </submittedName>
</protein>
<dbReference type="AlphaFoldDB" id="A0A2K1P579"/>
<dbReference type="GO" id="GO:0015833">
    <property type="term" value="P:peptide transport"/>
    <property type="evidence" value="ECO:0007669"/>
    <property type="project" value="InterPro"/>
</dbReference>
<dbReference type="InterPro" id="IPR003593">
    <property type="entry name" value="AAA+_ATPase"/>
</dbReference>
<evidence type="ECO:0000313" key="5">
    <source>
        <dbReference type="EMBL" id="PNR97922.1"/>
    </source>
</evidence>
<comment type="caution">
    <text evidence="5">The sequence shown here is derived from an EMBL/GenBank/DDBJ whole genome shotgun (WGS) entry which is preliminary data.</text>
</comment>
<dbReference type="SUPFAM" id="SSF52540">
    <property type="entry name" value="P-loop containing nucleoside triphosphate hydrolases"/>
    <property type="match status" value="1"/>
</dbReference>
<evidence type="ECO:0000256" key="2">
    <source>
        <dbReference type="ARBA" id="ARBA00022741"/>
    </source>
</evidence>
<dbReference type="InterPro" id="IPR017871">
    <property type="entry name" value="ABC_transporter-like_CS"/>
</dbReference>
<dbReference type="PROSITE" id="PS00211">
    <property type="entry name" value="ABC_TRANSPORTER_1"/>
    <property type="match status" value="1"/>
</dbReference>
<dbReference type="Pfam" id="PF08352">
    <property type="entry name" value="oligo_HPY"/>
    <property type="match status" value="1"/>
</dbReference>
<proteinExistence type="predicted"/>
<dbReference type="Pfam" id="PF00005">
    <property type="entry name" value="ABC_tran"/>
    <property type="match status" value="1"/>
</dbReference>
<dbReference type="GO" id="GO:0016887">
    <property type="term" value="F:ATP hydrolysis activity"/>
    <property type="evidence" value="ECO:0007669"/>
    <property type="project" value="InterPro"/>
</dbReference>
<dbReference type="GO" id="GO:0005524">
    <property type="term" value="F:ATP binding"/>
    <property type="evidence" value="ECO:0007669"/>
    <property type="project" value="UniProtKB-KW"/>
</dbReference>
<dbReference type="PROSITE" id="PS50893">
    <property type="entry name" value="ABC_TRANSPORTER_2"/>
    <property type="match status" value="1"/>
</dbReference>
<dbReference type="EMBL" id="AZRL01000003">
    <property type="protein sequence ID" value="PNR97922.1"/>
    <property type="molecule type" value="Genomic_DNA"/>
</dbReference>
<keyword evidence="3 5" id="KW-0067">ATP-binding</keyword>
<sequence>MKENKELSIQNVTKIFSQRILLTKEEFKAVDDVTLEISLDPPEIFGLVGESGSGKSTLANILLQIIYPEFGKIYLNSKNIANFEITEFMKYIQPIFQDPFDSFDPMKKTDLFIYETIKNFNIAKERPAIESLINESLKNVGLDYKTVKGKYPHEFSGGQLQRIAVARALVVHPLLLVADEPVSMLDASLRISIVNLFKELKEKHNLSVLYITHDLSTAYYISDRMGVMLRGNLVEIGNAKEILDKPLHPYTQFLKEAVLEPDPDKKKITLEESEEQRMTVISEYQQRGCKFVNRCPKATDICKEKEPGYYSIKSRKVKCFLYENFK</sequence>
<dbReference type="InterPro" id="IPR003439">
    <property type="entry name" value="ABC_transporter-like_ATP-bd"/>
</dbReference>
<dbReference type="PANTHER" id="PTHR43230:SF1">
    <property type="entry name" value="OLIGOPEPTIDE ABC TRANSPORTER, ATP-BINDING PROTEIN"/>
    <property type="match status" value="1"/>
</dbReference>
<keyword evidence="2" id="KW-0547">Nucleotide-binding</keyword>
<organism evidence="5 6">
    <name type="scientific">Petrotoga olearia DSM 13574</name>
    <dbReference type="NCBI Taxonomy" id="1122955"/>
    <lineage>
        <taxon>Bacteria</taxon>
        <taxon>Thermotogati</taxon>
        <taxon>Thermotogota</taxon>
        <taxon>Thermotogae</taxon>
        <taxon>Petrotogales</taxon>
        <taxon>Petrotogaceae</taxon>
        <taxon>Petrotoga</taxon>
    </lineage>
</organism>
<dbReference type="Proteomes" id="UP000236434">
    <property type="component" value="Unassembled WGS sequence"/>
</dbReference>
<gene>
    <name evidence="5" type="ORF">X929_00610</name>
</gene>
<feature type="domain" description="ABC transporter" evidence="4">
    <location>
        <begin position="7"/>
        <end position="255"/>
    </location>
</feature>
<dbReference type="PANTHER" id="PTHR43230">
    <property type="entry name" value="ABC-TYPE DIPEPTIDE/OLIGOPEPTIDE TRANSPORT SYSTEM, ATPASE COMPONENT"/>
    <property type="match status" value="1"/>
</dbReference>
<dbReference type="InterPro" id="IPR013563">
    <property type="entry name" value="Oligopep_ABC_C"/>
</dbReference>
<evidence type="ECO:0000256" key="3">
    <source>
        <dbReference type="ARBA" id="ARBA00022840"/>
    </source>
</evidence>
<dbReference type="Gene3D" id="3.40.50.300">
    <property type="entry name" value="P-loop containing nucleotide triphosphate hydrolases"/>
    <property type="match status" value="1"/>
</dbReference>
<dbReference type="CDD" id="cd03257">
    <property type="entry name" value="ABC_NikE_OppD_transporters"/>
    <property type="match status" value="1"/>
</dbReference>
<reference evidence="5 6" key="1">
    <citation type="submission" date="2013-12" db="EMBL/GenBank/DDBJ databases">
        <title>Comparative genomics of Petrotoga isolates.</title>
        <authorList>
            <person name="Nesbo C.L."/>
            <person name="Charchuk R."/>
            <person name="Chow K."/>
        </authorList>
    </citation>
    <scope>NUCLEOTIDE SEQUENCE [LARGE SCALE GENOMIC DNA]</scope>
    <source>
        <strain evidence="5 6">DSM 13574</strain>
    </source>
</reference>
<keyword evidence="1" id="KW-0813">Transport</keyword>
<evidence type="ECO:0000259" key="4">
    <source>
        <dbReference type="PROSITE" id="PS50893"/>
    </source>
</evidence>
<dbReference type="InterPro" id="IPR027417">
    <property type="entry name" value="P-loop_NTPase"/>
</dbReference>
<evidence type="ECO:0000313" key="6">
    <source>
        <dbReference type="Proteomes" id="UP000236434"/>
    </source>
</evidence>
<dbReference type="NCBIfam" id="TIGR01727">
    <property type="entry name" value="oligo_HPY"/>
    <property type="match status" value="1"/>
</dbReference>
<dbReference type="SMART" id="SM00382">
    <property type="entry name" value="AAA"/>
    <property type="match status" value="1"/>
</dbReference>
<evidence type="ECO:0000256" key="1">
    <source>
        <dbReference type="ARBA" id="ARBA00022448"/>
    </source>
</evidence>
<dbReference type="OrthoDB" id="9806285at2"/>
<name>A0A2K1P579_9BACT</name>